<accession>L7ER39</accession>
<dbReference type="Proteomes" id="UP000010931">
    <property type="component" value="Unassembled WGS sequence"/>
</dbReference>
<sequence length="261" mass="28444">MVPRRARSAPSNSLPRHRERDMTELLTYKNLPVPYIAAWSNEHLPEPTVVTAADGIAFVDGLGPNGHAHGRDTAGVLWMRWALRRGDGKPEFNVVHAPRQKRAMWKLLCQVCGGPSDVNELGRLWLLEDNRDVEGWPEEEITTHPPLCLRCAPLAARLCTHLQDNVVAVRVGRVEVDCVYGDVYARSEGPFPVLVEKKQVVPLDDWRVKWMVGGQLAATLLDVTVVDLAELGGAVGKGGIPWSGNGSPVTAGSDASAPACQ</sequence>
<evidence type="ECO:0000313" key="3">
    <source>
        <dbReference type="Proteomes" id="UP000010931"/>
    </source>
</evidence>
<dbReference type="PATRIC" id="fig|698760.3.peg.9552"/>
<organism evidence="2 3">
    <name type="scientific">Streptomyces turgidiscabies (strain Car8)</name>
    <dbReference type="NCBI Taxonomy" id="698760"/>
    <lineage>
        <taxon>Bacteria</taxon>
        <taxon>Bacillati</taxon>
        <taxon>Actinomycetota</taxon>
        <taxon>Actinomycetes</taxon>
        <taxon>Kitasatosporales</taxon>
        <taxon>Streptomycetaceae</taxon>
        <taxon>Streptomyces</taxon>
    </lineage>
</organism>
<evidence type="ECO:0000256" key="1">
    <source>
        <dbReference type="SAM" id="MobiDB-lite"/>
    </source>
</evidence>
<gene>
    <name evidence="2" type="ORF">STRTUCAR8_03669</name>
</gene>
<reference evidence="2 3" key="1">
    <citation type="journal article" date="2011" name="Plasmid">
        <title>Streptomyces turgidiscabies Car8 contains a modular pathogenicity island that shares virulence genes with other actinobacterial plant pathogens.</title>
        <authorList>
            <person name="Huguet-Tapia J.C."/>
            <person name="Badger J.H."/>
            <person name="Loria R."/>
            <person name="Pettis G.S."/>
        </authorList>
    </citation>
    <scope>NUCLEOTIDE SEQUENCE [LARGE SCALE GENOMIC DNA]</scope>
    <source>
        <strain evidence="2 3">Car8</strain>
    </source>
</reference>
<feature type="region of interest" description="Disordered" evidence="1">
    <location>
        <begin position="1"/>
        <end position="21"/>
    </location>
</feature>
<comment type="caution">
    <text evidence="2">The sequence shown here is derived from an EMBL/GenBank/DDBJ whole genome shotgun (WGS) entry which is preliminary data.</text>
</comment>
<evidence type="ECO:0000313" key="2">
    <source>
        <dbReference type="EMBL" id="ELP61492.1"/>
    </source>
</evidence>
<keyword evidence="3" id="KW-1185">Reference proteome</keyword>
<dbReference type="AlphaFoldDB" id="L7ER39"/>
<proteinExistence type="predicted"/>
<dbReference type="STRING" id="85558.T45_00347"/>
<dbReference type="EMBL" id="AEJB01000681">
    <property type="protein sequence ID" value="ELP61492.1"/>
    <property type="molecule type" value="Genomic_DNA"/>
</dbReference>
<name>L7ER39_STRT8</name>
<protein>
    <submittedName>
        <fullName evidence="2">Uncharacterized protein</fullName>
    </submittedName>
</protein>